<evidence type="ECO:0000256" key="1">
    <source>
        <dbReference type="SAM" id="MobiDB-lite"/>
    </source>
</evidence>
<sequence>MLPADLEQPRSVSAKPKANVSIREASAVPTGDLLAENASNVAQQRELPLDLDHHNTSSRPESRPSRLNFKKKTPRTTASTNQTSVTPSVDNTPSLIPNPNAPPLTPPHQVLDNEDLRTPPGAPKAGKDELQPWRMKQKKRSAPSEDDTSTSQEPKRRKVTRTMKSARHSADREKGL</sequence>
<evidence type="ECO:0000313" key="3">
    <source>
        <dbReference type="Proteomes" id="UP000016922"/>
    </source>
</evidence>
<dbReference type="KEGG" id="glz:GLAREA_03762"/>
<organism evidence="2 3">
    <name type="scientific">Glarea lozoyensis (strain ATCC 20868 / MF5171)</name>
    <dbReference type="NCBI Taxonomy" id="1116229"/>
    <lineage>
        <taxon>Eukaryota</taxon>
        <taxon>Fungi</taxon>
        <taxon>Dikarya</taxon>
        <taxon>Ascomycota</taxon>
        <taxon>Pezizomycotina</taxon>
        <taxon>Leotiomycetes</taxon>
        <taxon>Helotiales</taxon>
        <taxon>Helotiaceae</taxon>
        <taxon>Glarea</taxon>
    </lineage>
</organism>
<dbReference type="Proteomes" id="UP000016922">
    <property type="component" value="Unassembled WGS sequence"/>
</dbReference>
<accession>S3CZ01</accession>
<dbReference type="RefSeq" id="XP_008082206.1">
    <property type="nucleotide sequence ID" value="XM_008084015.1"/>
</dbReference>
<proteinExistence type="predicted"/>
<keyword evidence="3" id="KW-1185">Reference proteome</keyword>
<reference evidence="2 3" key="1">
    <citation type="journal article" date="2013" name="BMC Genomics">
        <title>Genomics-driven discovery of the pneumocandin biosynthetic gene cluster in the fungus Glarea lozoyensis.</title>
        <authorList>
            <person name="Chen L."/>
            <person name="Yue Q."/>
            <person name="Zhang X."/>
            <person name="Xiang M."/>
            <person name="Wang C."/>
            <person name="Li S."/>
            <person name="Che Y."/>
            <person name="Ortiz-Lopez F.J."/>
            <person name="Bills G.F."/>
            <person name="Liu X."/>
            <person name="An Z."/>
        </authorList>
    </citation>
    <scope>NUCLEOTIDE SEQUENCE [LARGE SCALE GENOMIC DNA]</scope>
    <source>
        <strain evidence="3">ATCC 20868 / MF5171</strain>
    </source>
</reference>
<gene>
    <name evidence="2" type="ORF">GLAREA_03762</name>
</gene>
<feature type="compositionally biased region" description="Basic residues" evidence="1">
    <location>
        <begin position="155"/>
        <end position="167"/>
    </location>
</feature>
<dbReference type="GeneID" id="19462817"/>
<feature type="region of interest" description="Disordered" evidence="1">
    <location>
        <begin position="1"/>
        <end position="176"/>
    </location>
</feature>
<dbReference type="AlphaFoldDB" id="S3CZ01"/>
<feature type="compositionally biased region" description="Polar residues" evidence="1">
    <location>
        <begin position="75"/>
        <end position="95"/>
    </location>
</feature>
<protein>
    <submittedName>
        <fullName evidence="2">Uncharacterized protein</fullName>
    </submittedName>
</protein>
<dbReference type="EMBL" id="KE145363">
    <property type="protein sequence ID" value="EPE30795.1"/>
    <property type="molecule type" value="Genomic_DNA"/>
</dbReference>
<evidence type="ECO:0000313" key="2">
    <source>
        <dbReference type="EMBL" id="EPE30795.1"/>
    </source>
</evidence>
<feature type="compositionally biased region" description="Basic and acidic residues" evidence="1">
    <location>
        <begin position="47"/>
        <end position="64"/>
    </location>
</feature>
<dbReference type="HOGENOM" id="CLU_1525297_0_0_1"/>
<name>S3CZ01_GLAL2</name>